<gene>
    <name evidence="2" type="ordered locus">SpiGrapes_0108</name>
</gene>
<feature type="chain" id="PRO_5003515034" evidence="1">
    <location>
        <begin position="19"/>
        <end position="382"/>
    </location>
</feature>
<keyword evidence="1" id="KW-0732">Signal</keyword>
<dbReference type="HOGENOM" id="CLU_723414_0_0_12"/>
<organism evidence="2 3">
    <name type="scientific">Sphaerochaeta pleomorpha (strain ATCC BAA-1885 / DSM 22778 / Grapes)</name>
    <dbReference type="NCBI Taxonomy" id="158190"/>
    <lineage>
        <taxon>Bacteria</taxon>
        <taxon>Pseudomonadati</taxon>
        <taxon>Spirochaetota</taxon>
        <taxon>Spirochaetia</taxon>
        <taxon>Spirochaetales</taxon>
        <taxon>Sphaerochaetaceae</taxon>
        <taxon>Sphaerochaeta</taxon>
    </lineage>
</organism>
<dbReference type="Proteomes" id="UP000005632">
    <property type="component" value="Chromosome"/>
</dbReference>
<accession>G8QTK7</accession>
<protein>
    <submittedName>
        <fullName evidence="2">Uncharacterized protein</fullName>
    </submittedName>
</protein>
<evidence type="ECO:0000313" key="2">
    <source>
        <dbReference type="EMBL" id="AEV27972.1"/>
    </source>
</evidence>
<evidence type="ECO:0000256" key="1">
    <source>
        <dbReference type="SAM" id="SignalP"/>
    </source>
</evidence>
<dbReference type="KEGG" id="sgp:SpiGrapes_0108"/>
<name>G8QTK7_SPHPG</name>
<feature type="signal peptide" evidence="1">
    <location>
        <begin position="1"/>
        <end position="18"/>
    </location>
</feature>
<evidence type="ECO:0000313" key="3">
    <source>
        <dbReference type="Proteomes" id="UP000005632"/>
    </source>
</evidence>
<dbReference type="AlphaFoldDB" id="G8QTK7"/>
<keyword evidence="3" id="KW-1185">Reference proteome</keyword>
<reference evidence="2 3" key="1">
    <citation type="submission" date="2011-11" db="EMBL/GenBank/DDBJ databases">
        <title>Complete sequence of Spirochaeta sp. grapes.</title>
        <authorList>
            <consortium name="US DOE Joint Genome Institute"/>
            <person name="Lucas S."/>
            <person name="Han J."/>
            <person name="Lapidus A."/>
            <person name="Cheng J.-F."/>
            <person name="Goodwin L."/>
            <person name="Pitluck S."/>
            <person name="Peters L."/>
            <person name="Ovchinnikova G."/>
            <person name="Munk A.C."/>
            <person name="Detter J.C."/>
            <person name="Han C."/>
            <person name="Tapia R."/>
            <person name="Land M."/>
            <person name="Hauser L."/>
            <person name="Kyrpides N."/>
            <person name="Ivanova N."/>
            <person name="Pagani I."/>
            <person name="Ritalahtilisa K."/>
            <person name="Loeffler F."/>
            <person name="Woyke T."/>
        </authorList>
    </citation>
    <scope>NUCLEOTIDE SEQUENCE [LARGE SCALE GENOMIC DNA]</scope>
    <source>
        <strain evidence="3">ATCC BAA-1885 / DSM 22778 / Grapes</strain>
    </source>
</reference>
<dbReference type="EMBL" id="CP003155">
    <property type="protein sequence ID" value="AEV27972.1"/>
    <property type="molecule type" value="Genomic_DNA"/>
</dbReference>
<sequence>MKEFFLIFFQLFPFLLFANQNLTCSFTPNESHYSLSVENVSDNAFWQTGISFTGKDGYSLTLPVTGSLQTDWGLFTFGSRALWENSRFCTFLDGHPSLMFSNGCFSASLTNSFLNLQGPRAFEVELLLKNASISLLNWAWGASNIEKEYHYVTTWDEQKAAGGLAGSLFLHGMKGEASLEVIYTGVSGLQAFIQQKLVFPFAQVMVSYGDKTYPKCFRVELAYQGCKLFADYSFESKYGSIPVFGGESQIHNTQIQASLRKEIGPWFLEVSSFAEQTIKKDGSVKSRRDLQLSAGKQEPDQIFEVSVKMKGTRNSGDKRGLAFVSEASLRLSDVLICYRDAAFSLSLSHDFCIGQGTLGFQITQRQGGRNALCVSYSTTIGR</sequence>
<proteinExistence type="predicted"/>